<feature type="compositionally biased region" description="Low complexity" evidence="1">
    <location>
        <begin position="350"/>
        <end position="373"/>
    </location>
</feature>
<reference evidence="2" key="1">
    <citation type="journal article" date="2012" name="Nat. Biotechnol.">
        <title>Reference genome sequence of the model plant Setaria.</title>
        <authorList>
            <person name="Bennetzen J.L."/>
            <person name="Schmutz J."/>
            <person name="Wang H."/>
            <person name="Percifield R."/>
            <person name="Hawkins J."/>
            <person name="Pontaroli A.C."/>
            <person name="Estep M."/>
            <person name="Feng L."/>
            <person name="Vaughn J.N."/>
            <person name="Grimwood J."/>
            <person name="Jenkins J."/>
            <person name="Barry K."/>
            <person name="Lindquist E."/>
            <person name="Hellsten U."/>
            <person name="Deshpande S."/>
            <person name="Wang X."/>
            <person name="Wu X."/>
            <person name="Mitros T."/>
            <person name="Triplett J."/>
            <person name="Yang X."/>
            <person name="Ye C.Y."/>
            <person name="Mauro-Herrera M."/>
            <person name="Wang L."/>
            <person name="Li P."/>
            <person name="Sharma M."/>
            <person name="Sharma R."/>
            <person name="Ronald P.C."/>
            <person name="Panaud O."/>
            <person name="Kellogg E.A."/>
            <person name="Brutnell T.P."/>
            <person name="Doust A.N."/>
            <person name="Tuskan G.A."/>
            <person name="Rokhsar D."/>
            <person name="Devos K.M."/>
        </authorList>
    </citation>
    <scope>NUCLEOTIDE SEQUENCE [LARGE SCALE GENOMIC DNA]</scope>
    <source>
        <strain evidence="2">Yugu1</strain>
    </source>
</reference>
<feature type="region of interest" description="Disordered" evidence="1">
    <location>
        <begin position="100"/>
        <end position="119"/>
    </location>
</feature>
<accession>A0A368QIQ3</accession>
<dbReference type="STRING" id="4555.A0A368QIQ3"/>
<dbReference type="OrthoDB" id="21204at2759"/>
<sequence length="516" mass="55733">MIRVILSQQLGWDLPIPSHLISQPKAPKDLSAHGTERTPVVREISSHSHHLDSASFTQVPRRTPLQHCPPKPQHKYQHPAKSACVSHHLTPLHYSALAPPIPMEASHSHGHQSPPAPSSSETLMAALLHVPAAQLPSLARSLAADARRLRCRLAFLLLSPPHFARALARLRAMPLRAKAALLGRVLLRSLLLLLPALCPDNYGGDGGGQHHLLLQEPDLDAALLLLAMCDSYSPAAAASPSPVDWRAVIVDDVVASALSASGLGATPWAALAPTSTRPPSAAASPTSCRLTAAARSAKAEGAGPPRTRPCWRCPPRPGTARRAPYAGRSWPAAAAASACARCGRAGTGSTGAARCGGWRGATPARAAAPSCPRRTPPRRRGGCGGPWRGWRAAGEAYVVDRSLDRWDALPLVAFARRGTWFRALVTDSFGRRRWLLGWRWGPGRLGTYGIMMWNDFCEINKLRRTCMGLSLANCLSYRISIMRRANDLDSFVLLSVGQWSSRGEIEEQDRYRRFAA</sequence>
<reference evidence="2" key="2">
    <citation type="submission" date="2015-07" db="EMBL/GenBank/DDBJ databases">
        <authorList>
            <person name="Noorani M."/>
        </authorList>
    </citation>
    <scope>NUCLEOTIDE SEQUENCE</scope>
    <source>
        <strain evidence="2">Yugu1</strain>
    </source>
</reference>
<evidence type="ECO:0000256" key="1">
    <source>
        <dbReference type="SAM" id="MobiDB-lite"/>
    </source>
</evidence>
<evidence type="ECO:0000313" key="2">
    <source>
        <dbReference type="EMBL" id="RCV17762.1"/>
    </source>
</evidence>
<name>A0A368QIQ3_SETIT</name>
<feature type="region of interest" description="Disordered" evidence="1">
    <location>
        <begin position="346"/>
        <end position="383"/>
    </location>
</feature>
<protein>
    <submittedName>
        <fullName evidence="2">Uncharacterized protein</fullName>
    </submittedName>
</protein>
<dbReference type="EMBL" id="CM003530">
    <property type="protein sequence ID" value="RCV17762.1"/>
    <property type="molecule type" value="Genomic_DNA"/>
</dbReference>
<gene>
    <name evidence="2" type="ORF">SETIT_3G245800v2</name>
</gene>
<organism evidence="2">
    <name type="scientific">Setaria italica</name>
    <name type="common">Foxtail millet</name>
    <name type="synonym">Panicum italicum</name>
    <dbReference type="NCBI Taxonomy" id="4555"/>
    <lineage>
        <taxon>Eukaryota</taxon>
        <taxon>Viridiplantae</taxon>
        <taxon>Streptophyta</taxon>
        <taxon>Embryophyta</taxon>
        <taxon>Tracheophyta</taxon>
        <taxon>Spermatophyta</taxon>
        <taxon>Magnoliopsida</taxon>
        <taxon>Liliopsida</taxon>
        <taxon>Poales</taxon>
        <taxon>Poaceae</taxon>
        <taxon>PACMAD clade</taxon>
        <taxon>Panicoideae</taxon>
        <taxon>Panicodae</taxon>
        <taxon>Paniceae</taxon>
        <taxon>Cenchrinae</taxon>
        <taxon>Setaria</taxon>
    </lineage>
</organism>
<dbReference type="AlphaFoldDB" id="A0A368QIQ3"/>
<proteinExistence type="predicted"/>